<comment type="subcellular location">
    <subcellularLocation>
        <location evidence="5">Cytoplasm</location>
    </subcellularLocation>
    <text evidence="5">May associate with membranes.</text>
</comment>
<dbReference type="InterPro" id="IPR042108">
    <property type="entry name" value="GTPase_HflX_N_sf"/>
</dbReference>
<accession>D5EF79</accession>
<dbReference type="GO" id="GO:0046872">
    <property type="term" value="F:metal ion binding"/>
    <property type="evidence" value="ECO:0007669"/>
    <property type="project" value="UniProtKB-KW"/>
</dbReference>
<proteinExistence type="inferred from homology"/>
<evidence type="ECO:0000256" key="7">
    <source>
        <dbReference type="PIRSR" id="PIRSR006809-2"/>
    </source>
</evidence>
<evidence type="ECO:0000256" key="8">
    <source>
        <dbReference type="SAM" id="Coils"/>
    </source>
</evidence>
<gene>
    <name evidence="5" type="primary">hflX</name>
    <name evidence="10" type="ordered locus">Amico_1087</name>
</gene>
<dbReference type="PROSITE" id="PS51705">
    <property type="entry name" value="G_HFLX"/>
    <property type="match status" value="1"/>
</dbReference>
<dbReference type="eggNOG" id="COG2262">
    <property type="taxonomic scope" value="Bacteria"/>
</dbReference>
<comment type="similarity">
    <text evidence="5">Belongs to the TRAFAC class OBG-HflX-like GTPase superfamily. HflX GTPase family.</text>
</comment>
<dbReference type="Gene3D" id="6.10.250.2860">
    <property type="match status" value="1"/>
</dbReference>
<dbReference type="GO" id="GO:0043022">
    <property type="term" value="F:ribosome binding"/>
    <property type="evidence" value="ECO:0007669"/>
    <property type="project" value="TreeGrafter"/>
</dbReference>
<dbReference type="GO" id="GO:0005525">
    <property type="term" value="F:GTP binding"/>
    <property type="evidence" value="ECO:0007669"/>
    <property type="project" value="UniProtKB-UniRule"/>
</dbReference>
<feature type="binding site" evidence="7">
    <location>
        <position position="239"/>
    </location>
    <ligand>
        <name>Mg(2+)</name>
        <dbReference type="ChEBI" id="CHEBI:18420"/>
    </ligand>
</feature>
<evidence type="ECO:0000259" key="9">
    <source>
        <dbReference type="PROSITE" id="PS51705"/>
    </source>
</evidence>
<dbReference type="HAMAP" id="MF_00900">
    <property type="entry name" value="GTPase_HflX"/>
    <property type="match status" value="1"/>
</dbReference>
<dbReference type="PIRSF" id="PIRSF006809">
    <property type="entry name" value="GTP-binding_hflX_prd"/>
    <property type="match status" value="1"/>
</dbReference>
<protein>
    <recommendedName>
        <fullName evidence="5">GTPase HflX</fullName>
    </recommendedName>
    <alternativeName>
        <fullName evidence="5">GTP-binding protein HflX</fullName>
    </alternativeName>
</protein>
<feature type="binding site" evidence="6">
    <location>
        <begin position="237"/>
        <end position="241"/>
    </location>
    <ligand>
        <name>GTP</name>
        <dbReference type="ChEBI" id="CHEBI:37565"/>
    </ligand>
</feature>
<sequence length="378" mass="42624">MKRVIDIDGGARHQRAVVAALDIPAQDYTPRILLDELKMLLVNLNIDVAGEVIQRRDKPDPAYMLGKGKAEESALFCKEVKADLFVCNEQLTPGQRLNLQQILGIEIWDRPFVIMKIFERRARTTEARLQIELAMCQYEIPHLKGLGRQMSRLGAGIGTRGPGETEFERHRRKLERRVRDINERLVKVRKRRTFQRYRREKAGIPTVALTGYTNSGKSTLLQQLSHGRNLYVADQLFSTLDTYVRKVELSDGHDVLVSDTVGFIRDLPPALIAAFRTTLEEISVSSLILLVLDGSMPDVMETLDVVEETLSDIGAGAIPRLIVLNKIDKIDLSLIPFLQTRLQGRSKAKVLPICALSGVGVTELLQEVEYQLFNKMAK</sequence>
<dbReference type="STRING" id="572547.Amico_1087"/>
<keyword evidence="1 7" id="KW-0479">Metal-binding</keyword>
<dbReference type="InterPro" id="IPR016496">
    <property type="entry name" value="GTPase_HflX"/>
</dbReference>
<evidence type="ECO:0000256" key="4">
    <source>
        <dbReference type="ARBA" id="ARBA00023134"/>
    </source>
</evidence>
<feature type="binding site" evidence="6">
    <location>
        <begin position="325"/>
        <end position="328"/>
    </location>
    <ligand>
        <name>GTP</name>
        <dbReference type="ChEBI" id="CHEBI:37565"/>
    </ligand>
</feature>
<keyword evidence="11" id="KW-1185">Reference proteome</keyword>
<feature type="coiled-coil region" evidence="8">
    <location>
        <begin position="164"/>
        <end position="191"/>
    </location>
</feature>
<dbReference type="Gene3D" id="3.40.50.11060">
    <property type="entry name" value="GTPase HflX, N-terminal domain"/>
    <property type="match status" value="1"/>
</dbReference>
<keyword evidence="8" id="KW-0175">Coiled coil</keyword>
<dbReference type="Pfam" id="PF13167">
    <property type="entry name" value="GTP-bdg_N"/>
    <property type="match status" value="1"/>
</dbReference>
<dbReference type="InterPro" id="IPR025121">
    <property type="entry name" value="GTPase_HflX_N"/>
</dbReference>
<dbReference type="KEGG" id="aco:Amico_1087"/>
<evidence type="ECO:0000256" key="2">
    <source>
        <dbReference type="ARBA" id="ARBA00022741"/>
    </source>
</evidence>
<keyword evidence="5" id="KW-0963">Cytoplasm</keyword>
<evidence type="ECO:0000256" key="6">
    <source>
        <dbReference type="PIRSR" id="PIRSR006809-1"/>
    </source>
</evidence>
<comment type="subunit">
    <text evidence="5">Monomer. Associates with the 50S ribosomal subunit.</text>
</comment>
<organism evidence="10 11">
    <name type="scientific">Aminobacterium colombiense (strain DSM 12261 / ALA-1)</name>
    <dbReference type="NCBI Taxonomy" id="572547"/>
    <lineage>
        <taxon>Bacteria</taxon>
        <taxon>Thermotogati</taxon>
        <taxon>Synergistota</taxon>
        <taxon>Synergistia</taxon>
        <taxon>Synergistales</taxon>
        <taxon>Aminobacteriaceae</taxon>
        <taxon>Aminobacterium</taxon>
    </lineage>
</organism>
<dbReference type="SUPFAM" id="SSF52540">
    <property type="entry name" value="P-loop containing nucleoside triphosphate hydrolases"/>
    <property type="match status" value="1"/>
</dbReference>
<keyword evidence="4 5" id="KW-0342">GTP-binding</keyword>
<dbReference type="GO" id="GO:0003924">
    <property type="term" value="F:GTPase activity"/>
    <property type="evidence" value="ECO:0007669"/>
    <property type="project" value="UniProtKB-UniRule"/>
</dbReference>
<dbReference type="GO" id="GO:0005737">
    <property type="term" value="C:cytoplasm"/>
    <property type="evidence" value="ECO:0007669"/>
    <property type="project" value="UniProtKB-SubCell"/>
</dbReference>
<dbReference type="EMBL" id="CP001997">
    <property type="protein sequence ID" value="ADE57211.1"/>
    <property type="molecule type" value="Genomic_DNA"/>
</dbReference>
<reference evidence="10 11" key="1">
    <citation type="journal article" date="2010" name="Stand. Genomic Sci.">
        <title>Complete genome sequence of Aminobacterium colombiense type strain (ALA-1).</title>
        <authorList>
            <person name="Chertkov O."/>
            <person name="Sikorski J."/>
            <person name="Brambilla E."/>
            <person name="Lapidus A."/>
            <person name="Copeland A."/>
            <person name="Glavina Del Rio T."/>
            <person name="Nolan M."/>
            <person name="Lucas S."/>
            <person name="Tice H."/>
            <person name="Cheng J.F."/>
            <person name="Han C."/>
            <person name="Detter J.C."/>
            <person name="Bruce D."/>
            <person name="Tapia R."/>
            <person name="Goodwin L."/>
            <person name="Pitluck S."/>
            <person name="Liolios K."/>
            <person name="Ivanova N."/>
            <person name="Mavromatis K."/>
            <person name="Ovchinnikova G."/>
            <person name="Pati A."/>
            <person name="Chen A."/>
            <person name="Palaniappan K."/>
            <person name="Land M."/>
            <person name="Hauser L."/>
            <person name="Chang Y.J."/>
            <person name="Jeffries C.D."/>
            <person name="Spring S."/>
            <person name="Rohde M."/>
            <person name="Goker M."/>
            <person name="Bristow J."/>
            <person name="Eisen J.A."/>
            <person name="Markowitz V."/>
            <person name="Hugenholtz P."/>
            <person name="Kyrpides N.C."/>
            <person name="Klenk H.P."/>
        </authorList>
    </citation>
    <scope>NUCLEOTIDE SEQUENCE [LARGE SCALE GENOMIC DNA]</scope>
    <source>
        <strain evidence="11">DSM 12261 / ALA-1</strain>
    </source>
</reference>
<comment type="function">
    <text evidence="5">GTPase that associates with the 50S ribosomal subunit and may have a role during protein synthesis or ribosome biogenesis.</text>
</comment>
<comment type="cofactor">
    <cofactor evidence="7">
        <name>Mg(2+)</name>
        <dbReference type="ChEBI" id="CHEBI:18420"/>
    </cofactor>
</comment>
<feature type="domain" description="Hflx-type G" evidence="9">
    <location>
        <begin position="205"/>
        <end position="376"/>
    </location>
</feature>
<feature type="binding site" evidence="6">
    <location>
        <begin position="211"/>
        <end position="218"/>
    </location>
    <ligand>
        <name>GTP</name>
        <dbReference type="ChEBI" id="CHEBI:37565"/>
    </ligand>
</feature>
<evidence type="ECO:0000256" key="3">
    <source>
        <dbReference type="ARBA" id="ARBA00022842"/>
    </source>
</evidence>
<evidence type="ECO:0000256" key="1">
    <source>
        <dbReference type="ARBA" id="ARBA00022723"/>
    </source>
</evidence>
<keyword evidence="2 5" id="KW-0547">Nucleotide-binding</keyword>
<dbReference type="CDD" id="cd01878">
    <property type="entry name" value="HflX"/>
    <property type="match status" value="1"/>
</dbReference>
<dbReference type="Gene3D" id="3.40.50.300">
    <property type="entry name" value="P-loop containing nucleotide triphosphate hydrolases"/>
    <property type="match status" value="1"/>
</dbReference>
<dbReference type="PANTHER" id="PTHR10229">
    <property type="entry name" value="GTP-BINDING PROTEIN HFLX"/>
    <property type="match status" value="1"/>
</dbReference>
<dbReference type="InterPro" id="IPR032305">
    <property type="entry name" value="GTP-bd_M"/>
</dbReference>
<evidence type="ECO:0000256" key="5">
    <source>
        <dbReference type="HAMAP-Rule" id="MF_00900"/>
    </source>
</evidence>
<keyword evidence="3 7" id="KW-0460">Magnesium</keyword>
<dbReference type="Pfam" id="PF16360">
    <property type="entry name" value="GTP-bdg_M"/>
    <property type="match status" value="1"/>
</dbReference>
<feature type="binding site" evidence="7">
    <location>
        <position position="218"/>
    </location>
    <ligand>
        <name>Mg(2+)</name>
        <dbReference type="ChEBI" id="CHEBI:18420"/>
    </ligand>
</feature>
<dbReference type="Proteomes" id="UP000002366">
    <property type="component" value="Chromosome"/>
</dbReference>
<dbReference type="InterPro" id="IPR027417">
    <property type="entry name" value="P-loop_NTPase"/>
</dbReference>
<dbReference type="InterPro" id="IPR030394">
    <property type="entry name" value="G_HFLX_dom"/>
</dbReference>
<dbReference type="HOGENOM" id="CLU_019597_2_2_0"/>
<feature type="binding site" evidence="6">
    <location>
        <begin position="259"/>
        <end position="262"/>
    </location>
    <ligand>
        <name>GTP</name>
        <dbReference type="ChEBI" id="CHEBI:37565"/>
    </ligand>
</feature>
<evidence type="ECO:0000313" key="11">
    <source>
        <dbReference type="Proteomes" id="UP000002366"/>
    </source>
</evidence>
<dbReference type="AlphaFoldDB" id="D5EF79"/>
<dbReference type="Pfam" id="PF01926">
    <property type="entry name" value="MMR_HSR1"/>
    <property type="match status" value="1"/>
</dbReference>
<name>D5EF79_AMICL</name>
<dbReference type="InterPro" id="IPR006073">
    <property type="entry name" value="GTP-bd"/>
</dbReference>
<dbReference type="NCBIfam" id="TIGR03156">
    <property type="entry name" value="GTP_HflX"/>
    <property type="match status" value="1"/>
</dbReference>
<evidence type="ECO:0000313" key="10">
    <source>
        <dbReference type="EMBL" id="ADE57211.1"/>
    </source>
</evidence>
<dbReference type="PANTHER" id="PTHR10229:SF0">
    <property type="entry name" value="GTP-BINDING PROTEIN 6-RELATED"/>
    <property type="match status" value="1"/>
</dbReference>